<dbReference type="InterPro" id="IPR025891">
    <property type="entry name" value="Dppa2/4_C_dom"/>
</dbReference>
<comment type="subcellular location">
    <subcellularLocation>
        <location evidence="1">Nucleus</location>
    </subcellularLocation>
</comment>
<dbReference type="PANTHER" id="PTHR16073:SF9">
    <property type="entry name" value="DEVELOPMENTAL PLURIPOTENCY-ASSOCIATED PROTEIN 2_4 C-TERMINAL DOMAIN-CONTAINING PROTEIN"/>
    <property type="match status" value="1"/>
</dbReference>
<dbReference type="InterPro" id="IPR039590">
    <property type="entry name" value="Dppa2/4"/>
</dbReference>
<dbReference type="Proteomes" id="UP000694569">
    <property type="component" value="Unplaced"/>
</dbReference>
<evidence type="ECO:0000259" key="6">
    <source>
        <dbReference type="Pfam" id="PF14047"/>
    </source>
</evidence>
<dbReference type="OrthoDB" id="5964929at2759"/>
<dbReference type="PANTHER" id="PTHR16073">
    <property type="entry name" value="DCR DOMAIN-CONTAINING PROTEIN"/>
    <property type="match status" value="1"/>
</dbReference>
<accession>A0A8C5Q6Z6</accession>
<feature type="region of interest" description="Disordered" evidence="5">
    <location>
        <begin position="169"/>
        <end position="202"/>
    </location>
</feature>
<feature type="domain" description="Developmental pluripotency-associated protein 2/4 C-terminal" evidence="6">
    <location>
        <begin position="98"/>
        <end position="158"/>
    </location>
</feature>
<evidence type="ECO:0000313" key="7">
    <source>
        <dbReference type="Ensembl" id="ENSLLEP00000033414.1"/>
    </source>
</evidence>
<sequence length="258" mass="28307">CSSVKPGACPVTVPAETQRWCVIHGTPPSADSWVKLTLRGGRLGVITGDSFVPLHLTPSSLPVPQGFEDNLVCGECLARNQEKESLLQKESSDQERQCWCVTHGHLLTTSKWTHLSLCHGRAGLYNDTFVPLHLTPSSLSVPQGFDDNLICGECLDRNQEKESRLLKESFNPDEGCSMGNSKSSMSAFQSRNKSGRFQPREDPVYARKVDELLGQLAMGKVDSQKVLQPIRPAVVHSPMAKQESSPIAIAQRQATKSK</sequence>
<name>A0A8C5Q6Z6_9ANUR</name>
<reference evidence="7" key="1">
    <citation type="submission" date="2025-08" db="UniProtKB">
        <authorList>
            <consortium name="Ensembl"/>
        </authorList>
    </citation>
    <scope>IDENTIFICATION</scope>
</reference>
<dbReference type="GO" id="GO:0003682">
    <property type="term" value="F:chromatin binding"/>
    <property type="evidence" value="ECO:0007669"/>
    <property type="project" value="InterPro"/>
</dbReference>
<evidence type="ECO:0000313" key="8">
    <source>
        <dbReference type="Proteomes" id="UP000694569"/>
    </source>
</evidence>
<feature type="compositionally biased region" description="Polar residues" evidence="5">
    <location>
        <begin position="178"/>
        <end position="192"/>
    </location>
</feature>
<evidence type="ECO:0000256" key="1">
    <source>
        <dbReference type="ARBA" id="ARBA00004123"/>
    </source>
</evidence>
<organism evidence="7 8">
    <name type="scientific">Leptobrachium leishanense</name>
    <name type="common">Leishan spiny toad</name>
    <dbReference type="NCBI Taxonomy" id="445787"/>
    <lineage>
        <taxon>Eukaryota</taxon>
        <taxon>Metazoa</taxon>
        <taxon>Chordata</taxon>
        <taxon>Craniata</taxon>
        <taxon>Vertebrata</taxon>
        <taxon>Euteleostomi</taxon>
        <taxon>Amphibia</taxon>
        <taxon>Batrachia</taxon>
        <taxon>Anura</taxon>
        <taxon>Pelobatoidea</taxon>
        <taxon>Megophryidae</taxon>
        <taxon>Leptobrachium</taxon>
    </lineage>
</organism>
<feature type="region of interest" description="Disordered" evidence="5">
    <location>
        <begin position="236"/>
        <end position="258"/>
    </location>
</feature>
<dbReference type="GeneTree" id="ENSGT00990000214138"/>
<protein>
    <recommendedName>
        <fullName evidence="6">Developmental pluripotency-associated protein 2/4 C-terminal domain-containing protein</fullName>
    </recommendedName>
</protein>
<feature type="domain" description="Developmental pluripotency-associated protein 2/4 C-terminal" evidence="6">
    <location>
        <begin position="18"/>
        <end position="80"/>
    </location>
</feature>
<keyword evidence="3" id="KW-0804">Transcription</keyword>
<keyword evidence="4" id="KW-0539">Nucleus</keyword>
<dbReference type="AlphaFoldDB" id="A0A8C5Q6Z6"/>
<keyword evidence="8" id="KW-1185">Reference proteome</keyword>
<evidence type="ECO:0000256" key="4">
    <source>
        <dbReference type="ARBA" id="ARBA00023242"/>
    </source>
</evidence>
<proteinExistence type="predicted"/>
<dbReference type="GO" id="GO:0005634">
    <property type="term" value="C:nucleus"/>
    <property type="evidence" value="ECO:0007669"/>
    <property type="project" value="UniProtKB-SubCell"/>
</dbReference>
<evidence type="ECO:0000256" key="5">
    <source>
        <dbReference type="SAM" id="MobiDB-lite"/>
    </source>
</evidence>
<dbReference type="Ensembl" id="ENSLLET00000034688.1">
    <property type="protein sequence ID" value="ENSLLEP00000033414.1"/>
    <property type="gene ID" value="ENSLLEG00000021153.1"/>
</dbReference>
<evidence type="ECO:0000256" key="2">
    <source>
        <dbReference type="ARBA" id="ARBA00023015"/>
    </source>
</evidence>
<evidence type="ECO:0000256" key="3">
    <source>
        <dbReference type="ARBA" id="ARBA00023163"/>
    </source>
</evidence>
<dbReference type="Pfam" id="PF14047">
    <property type="entry name" value="DCR"/>
    <property type="match status" value="2"/>
</dbReference>
<reference evidence="7" key="2">
    <citation type="submission" date="2025-09" db="UniProtKB">
        <authorList>
            <consortium name="Ensembl"/>
        </authorList>
    </citation>
    <scope>IDENTIFICATION</scope>
</reference>
<dbReference type="GO" id="GO:0048731">
    <property type="term" value="P:system development"/>
    <property type="evidence" value="ECO:0007669"/>
    <property type="project" value="TreeGrafter"/>
</dbReference>
<keyword evidence="2" id="KW-0805">Transcription regulation</keyword>